<proteinExistence type="predicted"/>
<dbReference type="OrthoDB" id="9804819at2"/>
<keyword evidence="6" id="KW-1185">Reference proteome</keyword>
<evidence type="ECO:0000256" key="2">
    <source>
        <dbReference type="ARBA" id="ARBA00022741"/>
    </source>
</evidence>
<dbReference type="PATRIC" id="fig|159743.3.peg.1857"/>
<dbReference type="GO" id="GO:0016887">
    <property type="term" value="F:ATP hydrolysis activity"/>
    <property type="evidence" value="ECO:0007669"/>
    <property type="project" value="InterPro"/>
</dbReference>
<keyword evidence="2" id="KW-0547">Nucleotide-binding</keyword>
<dbReference type="PANTHER" id="PTHR42711:SF4">
    <property type="entry name" value="ABC TRANSPORTER RELATED"/>
    <property type="match status" value="1"/>
</dbReference>
<dbReference type="Proteomes" id="UP000032534">
    <property type="component" value="Unassembled WGS sequence"/>
</dbReference>
<dbReference type="InterPro" id="IPR003593">
    <property type="entry name" value="AAA+_ATPase"/>
</dbReference>
<dbReference type="InterPro" id="IPR017871">
    <property type="entry name" value="ABC_transporter-like_CS"/>
</dbReference>
<dbReference type="InterPro" id="IPR050763">
    <property type="entry name" value="ABC_transporter_ATP-binding"/>
</dbReference>
<dbReference type="EMBL" id="JTHP01000012">
    <property type="protein sequence ID" value="KJD46005.1"/>
    <property type="molecule type" value="Genomic_DNA"/>
</dbReference>
<dbReference type="GO" id="GO:0005524">
    <property type="term" value="F:ATP binding"/>
    <property type="evidence" value="ECO:0007669"/>
    <property type="project" value="UniProtKB-KW"/>
</dbReference>
<evidence type="ECO:0000256" key="3">
    <source>
        <dbReference type="ARBA" id="ARBA00022840"/>
    </source>
</evidence>
<dbReference type="SMART" id="SM00382">
    <property type="entry name" value="AAA"/>
    <property type="match status" value="1"/>
</dbReference>
<reference evidence="5 6" key="1">
    <citation type="submission" date="2014-11" db="EMBL/GenBank/DDBJ databases">
        <title>Draft Genome Sequences of Paenibacillus polymyxa NRRL B-30509 and Paenibacillus terrae NRRL B-30644, Strains from a Poultry Environment that Produce Tridecaptin A and Paenicidins.</title>
        <authorList>
            <person name="van Belkum M.J."/>
            <person name="Lohans C.T."/>
            <person name="Vederas J.C."/>
        </authorList>
    </citation>
    <scope>NUCLEOTIDE SEQUENCE [LARGE SCALE GENOMIC DNA]</scope>
    <source>
        <strain evidence="5 6">NRRL B-30644</strain>
    </source>
</reference>
<gene>
    <name evidence="5" type="ORF">QD47_08465</name>
</gene>
<dbReference type="PROSITE" id="PS00211">
    <property type="entry name" value="ABC_TRANSPORTER_1"/>
    <property type="match status" value="1"/>
</dbReference>
<accession>A0A0D7X3J9</accession>
<feature type="domain" description="ABC transporter" evidence="4">
    <location>
        <begin position="24"/>
        <end position="257"/>
    </location>
</feature>
<dbReference type="AlphaFoldDB" id="A0A0D7X3J9"/>
<name>A0A0D7X3J9_9BACL</name>
<dbReference type="InterPro" id="IPR027417">
    <property type="entry name" value="P-loop_NTPase"/>
</dbReference>
<keyword evidence="1" id="KW-0813">Transport</keyword>
<sequence length="330" mass="37574">MPSITLNQLSKTFTYYKKEPGVRKSLQNLFRREKLTKEAVRDVSFTIEEGEIVGFLGPNGAGKTTTLKMLSGILHPSEGEASVLGFTPWKRQKEFKRQFSIVMGQKNQLWWDLPASESFELNKLIYEIDESRYKETLDELVTLLGVEEQLHVQVRRLSLGERMKMELIAALLHRPRVILLDEPTIGLDLVSQRRIREFFKAYNRTHRTTILLTSHYMKDIEDLCSRSIIISGGRLVYDGDLNKVNEVIGARKLLKVRLETPVPNLTLAGLGKLRSNSELEAVFELDAEDTLTWSKKILDALPVVDFTIEDVPLEEGIANLYDGGRLADAK</sequence>
<comment type="caution">
    <text evidence="5">The sequence shown here is derived from an EMBL/GenBank/DDBJ whole genome shotgun (WGS) entry which is preliminary data.</text>
</comment>
<evidence type="ECO:0000259" key="4">
    <source>
        <dbReference type="PROSITE" id="PS50893"/>
    </source>
</evidence>
<dbReference type="CDD" id="cd03267">
    <property type="entry name" value="ABC_NatA_like"/>
    <property type="match status" value="1"/>
</dbReference>
<dbReference type="Pfam" id="PF00005">
    <property type="entry name" value="ABC_tran"/>
    <property type="match status" value="1"/>
</dbReference>
<dbReference type="PANTHER" id="PTHR42711">
    <property type="entry name" value="ABC TRANSPORTER ATP-BINDING PROTEIN"/>
    <property type="match status" value="1"/>
</dbReference>
<dbReference type="PROSITE" id="PS50893">
    <property type="entry name" value="ABC_TRANSPORTER_2"/>
    <property type="match status" value="1"/>
</dbReference>
<protein>
    <submittedName>
        <fullName evidence="5">Multidrug ABC transporter ATP-binding protein</fullName>
    </submittedName>
</protein>
<keyword evidence="3 5" id="KW-0067">ATP-binding</keyword>
<dbReference type="Gene3D" id="3.40.50.300">
    <property type="entry name" value="P-loop containing nucleotide triphosphate hydrolases"/>
    <property type="match status" value="1"/>
</dbReference>
<dbReference type="RefSeq" id="WP_044645721.1">
    <property type="nucleotide sequence ID" value="NZ_JTHP01000012.1"/>
</dbReference>
<evidence type="ECO:0000313" key="5">
    <source>
        <dbReference type="EMBL" id="KJD46005.1"/>
    </source>
</evidence>
<dbReference type="SUPFAM" id="SSF52540">
    <property type="entry name" value="P-loop containing nucleoside triphosphate hydrolases"/>
    <property type="match status" value="1"/>
</dbReference>
<dbReference type="InterPro" id="IPR003439">
    <property type="entry name" value="ABC_transporter-like_ATP-bd"/>
</dbReference>
<evidence type="ECO:0000256" key="1">
    <source>
        <dbReference type="ARBA" id="ARBA00022448"/>
    </source>
</evidence>
<organism evidence="5 6">
    <name type="scientific">Paenibacillus terrae</name>
    <dbReference type="NCBI Taxonomy" id="159743"/>
    <lineage>
        <taxon>Bacteria</taxon>
        <taxon>Bacillati</taxon>
        <taxon>Bacillota</taxon>
        <taxon>Bacilli</taxon>
        <taxon>Bacillales</taxon>
        <taxon>Paenibacillaceae</taxon>
        <taxon>Paenibacillus</taxon>
    </lineage>
</organism>
<evidence type="ECO:0000313" key="6">
    <source>
        <dbReference type="Proteomes" id="UP000032534"/>
    </source>
</evidence>